<dbReference type="CDD" id="cd00038">
    <property type="entry name" value="CAP_ED"/>
    <property type="match status" value="1"/>
</dbReference>
<evidence type="ECO:0000313" key="2">
    <source>
        <dbReference type="EMBL" id="VEL14446.1"/>
    </source>
</evidence>
<dbReference type="InterPro" id="IPR000595">
    <property type="entry name" value="cNMP-bd_dom"/>
</dbReference>
<dbReference type="PROSITE" id="PS50042">
    <property type="entry name" value="CNMP_BINDING_3"/>
    <property type="match status" value="1"/>
</dbReference>
<dbReference type="EMBL" id="CAAALY010021191">
    <property type="protein sequence ID" value="VEL14446.1"/>
    <property type="molecule type" value="Genomic_DNA"/>
</dbReference>
<sequence length="256" mass="29468">MMRPKVISNFPECLQADICLHMNRKLLKGCKAFRGASAGCLRAFSLKFRTLHVPAGDTLVHPGDMLNSIYFISRGTIEITLIDGKGVRRHGPLVMAVLGKYTSSMRLETFCPIPRKDDIFGDSPDSALAGNVNQSLYAVRAQTYVTLKKIDLMDMRSILQMYPEWSDRFLQNFNLTFNLCDRRKTGKQEQNGWMYLDTFTITWQQLRVAAYPVLRVPDGELQEDSSENQFQMRSFCMIYRIITKVSHEFVHYLRSD</sequence>
<dbReference type="PANTHER" id="PTHR10217">
    <property type="entry name" value="VOLTAGE AND LIGAND GATED POTASSIUM CHANNEL"/>
    <property type="match status" value="1"/>
</dbReference>
<comment type="caution">
    <text evidence="2">The sequence shown here is derived from an EMBL/GenBank/DDBJ whole genome shotgun (WGS) entry which is preliminary data.</text>
</comment>
<dbReference type="InterPro" id="IPR018490">
    <property type="entry name" value="cNMP-bd_dom_sf"/>
</dbReference>
<reference evidence="2" key="1">
    <citation type="submission" date="2018-11" db="EMBL/GenBank/DDBJ databases">
        <authorList>
            <consortium name="Pathogen Informatics"/>
        </authorList>
    </citation>
    <scope>NUCLEOTIDE SEQUENCE</scope>
</reference>
<name>A0A3S4ZXI2_9PLAT</name>
<dbReference type="InterPro" id="IPR050818">
    <property type="entry name" value="KCNH_animal-type"/>
</dbReference>
<dbReference type="Gene3D" id="2.60.120.10">
    <property type="entry name" value="Jelly Rolls"/>
    <property type="match status" value="1"/>
</dbReference>
<dbReference type="Proteomes" id="UP000784294">
    <property type="component" value="Unassembled WGS sequence"/>
</dbReference>
<dbReference type="AlphaFoldDB" id="A0A3S4ZXI2"/>
<proteinExistence type="predicted"/>
<dbReference type="GO" id="GO:0005242">
    <property type="term" value="F:inward rectifier potassium channel activity"/>
    <property type="evidence" value="ECO:0007669"/>
    <property type="project" value="TreeGrafter"/>
</dbReference>
<protein>
    <recommendedName>
        <fullName evidence="1">Cyclic nucleotide-binding domain-containing protein</fullName>
    </recommendedName>
</protein>
<dbReference type="InterPro" id="IPR014710">
    <property type="entry name" value="RmlC-like_jellyroll"/>
</dbReference>
<dbReference type="SUPFAM" id="SSF51206">
    <property type="entry name" value="cAMP-binding domain-like"/>
    <property type="match status" value="1"/>
</dbReference>
<feature type="domain" description="Cyclic nucleotide-binding" evidence="1">
    <location>
        <begin position="32"/>
        <end position="100"/>
    </location>
</feature>
<organism evidence="2 3">
    <name type="scientific">Protopolystoma xenopodis</name>
    <dbReference type="NCBI Taxonomy" id="117903"/>
    <lineage>
        <taxon>Eukaryota</taxon>
        <taxon>Metazoa</taxon>
        <taxon>Spiralia</taxon>
        <taxon>Lophotrochozoa</taxon>
        <taxon>Platyhelminthes</taxon>
        <taxon>Monogenea</taxon>
        <taxon>Polyopisthocotylea</taxon>
        <taxon>Polystomatidea</taxon>
        <taxon>Polystomatidae</taxon>
        <taxon>Protopolystoma</taxon>
    </lineage>
</organism>
<accession>A0A3S4ZXI2</accession>
<dbReference type="OrthoDB" id="432483at2759"/>
<keyword evidence="3" id="KW-1185">Reference proteome</keyword>
<dbReference type="PANTHER" id="PTHR10217:SF548">
    <property type="entry name" value="GH12235P"/>
    <property type="match status" value="1"/>
</dbReference>
<evidence type="ECO:0000259" key="1">
    <source>
        <dbReference type="PROSITE" id="PS50042"/>
    </source>
</evidence>
<gene>
    <name evidence="2" type="ORF">PXEA_LOCUS7886</name>
</gene>
<evidence type="ECO:0000313" key="3">
    <source>
        <dbReference type="Proteomes" id="UP000784294"/>
    </source>
</evidence>
<dbReference type="GO" id="GO:0042391">
    <property type="term" value="P:regulation of membrane potential"/>
    <property type="evidence" value="ECO:0007669"/>
    <property type="project" value="TreeGrafter"/>
</dbReference>
<dbReference type="SMART" id="SM00100">
    <property type="entry name" value="cNMP"/>
    <property type="match status" value="1"/>
</dbReference>
<dbReference type="GO" id="GO:0005886">
    <property type="term" value="C:plasma membrane"/>
    <property type="evidence" value="ECO:0007669"/>
    <property type="project" value="TreeGrafter"/>
</dbReference>